<gene>
    <name evidence="1" type="ORF">EMEDMD4_980040</name>
</gene>
<name>A0A508XAE1_9HYPH</name>
<evidence type="ECO:0000313" key="1">
    <source>
        <dbReference type="EMBL" id="VTZ66170.1"/>
    </source>
</evidence>
<proteinExistence type="predicted"/>
<dbReference type="Proteomes" id="UP000507954">
    <property type="component" value="Unassembled WGS sequence"/>
</dbReference>
<dbReference type="EMBL" id="CABFNB010000170">
    <property type="protein sequence ID" value="VTZ66170.1"/>
    <property type="molecule type" value="Genomic_DNA"/>
</dbReference>
<organism evidence="1 2">
    <name type="scientific">Sinorhizobium medicae</name>
    <dbReference type="NCBI Taxonomy" id="110321"/>
    <lineage>
        <taxon>Bacteria</taxon>
        <taxon>Pseudomonadati</taxon>
        <taxon>Pseudomonadota</taxon>
        <taxon>Alphaproteobacteria</taxon>
        <taxon>Hyphomicrobiales</taxon>
        <taxon>Rhizobiaceae</taxon>
        <taxon>Sinorhizobium/Ensifer group</taxon>
        <taxon>Sinorhizobium</taxon>
    </lineage>
</organism>
<accession>A0A508XAE1</accession>
<dbReference type="AlphaFoldDB" id="A0A508XAE1"/>
<reference evidence="1 2" key="1">
    <citation type="submission" date="2019-06" db="EMBL/GenBank/DDBJ databases">
        <authorList>
            <person name="Le Quere A."/>
            <person name="Colella S."/>
        </authorList>
    </citation>
    <scope>NUCLEOTIDE SEQUENCE [LARGE SCALE GENOMIC DNA]</scope>
    <source>
        <strain evidence="1">EmedicaeMD41</strain>
    </source>
</reference>
<evidence type="ECO:0000313" key="2">
    <source>
        <dbReference type="Proteomes" id="UP000507954"/>
    </source>
</evidence>
<protein>
    <submittedName>
        <fullName evidence="1">Uncharacterized protein</fullName>
    </submittedName>
</protein>
<sequence>MVTKPVKEFIDSLGLRNVKGNIDVELAIDAFELV</sequence>